<gene>
    <name evidence="2" type="ORF">MTP09_03830</name>
</gene>
<keyword evidence="3" id="KW-1185">Reference proteome</keyword>
<evidence type="ECO:0000313" key="3">
    <source>
        <dbReference type="Proteomes" id="UP000831460"/>
    </source>
</evidence>
<dbReference type="RefSeq" id="WP_243550686.1">
    <property type="nucleotide sequence ID" value="NZ_CP094532.1"/>
</dbReference>
<dbReference type="Proteomes" id="UP000831460">
    <property type="component" value="Chromosome"/>
</dbReference>
<feature type="signal peptide" evidence="1">
    <location>
        <begin position="1"/>
        <end position="17"/>
    </location>
</feature>
<evidence type="ECO:0000256" key="1">
    <source>
        <dbReference type="SAM" id="SignalP"/>
    </source>
</evidence>
<feature type="chain" id="PRO_5045110291" evidence="1">
    <location>
        <begin position="18"/>
        <end position="158"/>
    </location>
</feature>
<protein>
    <submittedName>
        <fullName evidence="2">Uncharacterized protein</fullName>
    </submittedName>
</protein>
<evidence type="ECO:0000313" key="2">
    <source>
        <dbReference type="EMBL" id="UOE41775.1"/>
    </source>
</evidence>
<dbReference type="EMBL" id="CP094532">
    <property type="protein sequence ID" value="UOE41775.1"/>
    <property type="molecule type" value="Genomic_DNA"/>
</dbReference>
<accession>A0ABY4BRL7</accession>
<sequence length="158" mass="18189">MKKLLLFAVLISGFVFGQFKITDSSDNWEKVGNVQQFIFLYQKQDKSKAKIEYRDYTTISTNPFGLDLSYYTFEFSTEPDTLDKIYQIIKDHFESKKQETMTLTFPEGNMTINFASGFGGYSCAFKFDKANKNLEGDRSQRSTGGFTMKQANKLFGKK</sequence>
<organism evidence="2 3">
    <name type="scientific">Chryseobacterium suipulveris</name>
    <dbReference type="NCBI Taxonomy" id="2929800"/>
    <lineage>
        <taxon>Bacteria</taxon>
        <taxon>Pseudomonadati</taxon>
        <taxon>Bacteroidota</taxon>
        <taxon>Flavobacteriia</taxon>
        <taxon>Flavobacteriales</taxon>
        <taxon>Weeksellaceae</taxon>
        <taxon>Chryseobacterium group</taxon>
        <taxon>Chryseobacterium</taxon>
    </lineage>
</organism>
<reference evidence="2 3" key="1">
    <citation type="submission" date="2022-03" db="EMBL/GenBank/DDBJ databases">
        <title>Chryseobacterium sp. isolated from particulate matters in swine house.</title>
        <authorList>
            <person name="Won M."/>
            <person name="Kim S.-J."/>
            <person name="Kwon S.-W."/>
        </authorList>
    </citation>
    <scope>NUCLEOTIDE SEQUENCE [LARGE SCALE GENOMIC DNA]</scope>
    <source>
        <strain evidence="2 3">SC2-2</strain>
    </source>
</reference>
<keyword evidence="1" id="KW-0732">Signal</keyword>
<proteinExistence type="predicted"/>
<name>A0ABY4BRL7_9FLAO</name>